<dbReference type="Gene3D" id="3.30.1380.10">
    <property type="match status" value="1"/>
</dbReference>
<name>A0A250JFT2_9BACT</name>
<dbReference type="KEGG" id="cfus:CYFUS_007810"/>
<dbReference type="EMBL" id="CP022098">
    <property type="protein sequence ID" value="ATB42332.1"/>
    <property type="molecule type" value="Genomic_DNA"/>
</dbReference>
<gene>
    <name evidence="2" type="ORF">CYFUS_007810</name>
</gene>
<dbReference type="RefSeq" id="WP_157758923.1">
    <property type="nucleotide sequence ID" value="NZ_CP022098.1"/>
</dbReference>
<evidence type="ECO:0000313" key="3">
    <source>
        <dbReference type="Proteomes" id="UP000217257"/>
    </source>
</evidence>
<proteinExistence type="predicted"/>
<dbReference type="InterPro" id="IPR009045">
    <property type="entry name" value="Zn_M74/Hedgehog-like"/>
</dbReference>
<dbReference type="Pfam" id="PF13539">
    <property type="entry name" value="Peptidase_M15_4"/>
    <property type="match status" value="1"/>
</dbReference>
<protein>
    <recommendedName>
        <fullName evidence="1">Peptidase M15C domain-containing protein</fullName>
    </recommendedName>
</protein>
<dbReference type="InterPro" id="IPR039561">
    <property type="entry name" value="Peptidase_M15C"/>
</dbReference>
<sequence>MSYSHQQPTHKYTTDAELERIYGKRLVHNDFQSDSITGSFEKTARVLENPVLESFSRNHIVDVKLPGIGPQKDKTVTVQFNRKLAHLLLAAFEKIRSENLPYTIYQVGGYFFRYQQNPSVREALANRPEYADLRKDKGFSANWNIVCAERDRQLKTFDERIPYGSKTKAKKDLLSNHAFGSAIDINWETNPYKKGALFDLHPRIVAILEGFGFNWGGKYHDYMHFEYLRGTIEGVPDEDPPQVFYPFSVEQRRESPLKYYYLNERGKGGYFPVGLQQNLHGGVHLEPEATATRTPVHAAMPGYIVAARLMSPGKGGDNRDVRRVTDDRPLGFVLLRHELLDKTGNGSADGQAAAAPESTPQARTLYSLYMHLAAPNWDAATPDPAEAPWLASLLKMRFGGVVNLDPRSPEVGKTFWSKEELSPGATSFKVHDRESPLPAQRGNNVIALGKSTPEDVRQAIEALQAGAIVTFDRALFPVAAGETIGFISANQPLEGQAPSSQQGTAARYLHWEMFSTSTQDGGIQLLRERAGLNKLFKPVKELRQDNFLEMPSAEKGDVPNELQQILGTTGEALAEQLTSDTYGDVLLRHFNEGKTFFPGRPDTAPQFTYPLDIVLDNAYQYKGDATGNCSLTVTYFKGNVSLKTETLKLKPDQGKVTLNVPAEADTLDLWSPDFFLDKPEPAANENPRPKRLENRLKLLEMTATHHWRNLLLDHLNEWTPEGLETQLEARREAGHLDDLVDTTSPTVFAAWKKNIRPLSWWSRKKNDDDPYGEVPVLGAEAQEKSIFGSGEHLLPETATTLNVHPVTTLWLIDILLEKEAIAFKKTWPPATLKRDESTQKPLFLGFLYQEEKPAVGVKLLSILVQHGYGTTDGTNATDVLFWATPAGEGAALHAPQILGRTAYQEGVAMVRAPFPFWGDWRMHATDGAQQSFEPIQSGETFLQIVRPELESQTFVLGAGKTAPGANSGTRPLVMGSLKFSKNWPIALAGYVLFEYWMELKEGMPDPTYGAYAIPVVANRPPLERVERGLKYQGDFIVGREKEKSNPKITADFSFQDFVSHRRFGEVFPGDVKTQFKLAVPLAQRIQELKEACRPKNRRDKAVLPMVKRLYPGGLTLDVSTATGAAPELDIIEEKLAQLSASTFFVVERNAANSAISITYKQPESAGSLFFEFDPGPALGLLAEKALSAEGEKLHVRPRFIAPNGGHLVLADKDSPVGDVTKLLTASLEDIKSACGDDFLEAVADKLLPPVGRFEFGDVSLKMGRGKLYTTVRLHGDAKQWTAAAPVIKLKLGGETFQQGKLVGSTVSAEWDLFKDKKGKLLPGRWGGTLEFSAEISQPDKVTTPPPGISWTVELKPRFEELKHEIGAKSIRFLGQASHLPTDVSLHLTCERKDETGQWQEDIGITQLIRYKIQASQQSSHYGCCTDTGAFEANVLKSALKKTPGTFRFVWAPKGTRTGDTVDVQGIAVEVRTSPEINPEELGA</sequence>
<evidence type="ECO:0000313" key="2">
    <source>
        <dbReference type="EMBL" id="ATB42332.1"/>
    </source>
</evidence>
<dbReference type="Proteomes" id="UP000217257">
    <property type="component" value="Chromosome"/>
</dbReference>
<organism evidence="2 3">
    <name type="scientific">Cystobacter fuscus</name>
    <dbReference type="NCBI Taxonomy" id="43"/>
    <lineage>
        <taxon>Bacteria</taxon>
        <taxon>Pseudomonadati</taxon>
        <taxon>Myxococcota</taxon>
        <taxon>Myxococcia</taxon>
        <taxon>Myxococcales</taxon>
        <taxon>Cystobacterineae</taxon>
        <taxon>Archangiaceae</taxon>
        <taxon>Cystobacter</taxon>
    </lineage>
</organism>
<evidence type="ECO:0000259" key="1">
    <source>
        <dbReference type="Pfam" id="PF13539"/>
    </source>
</evidence>
<reference evidence="2 3" key="1">
    <citation type="submission" date="2017-06" db="EMBL/GenBank/DDBJ databases">
        <title>Sequencing and comparative analysis of myxobacterial genomes.</title>
        <authorList>
            <person name="Rupp O."/>
            <person name="Goesmann A."/>
            <person name="Sogaard-Andersen L."/>
        </authorList>
    </citation>
    <scope>NUCLEOTIDE SEQUENCE [LARGE SCALE GENOMIC DNA]</scope>
    <source>
        <strain evidence="2 3">DSM 52655</strain>
    </source>
</reference>
<accession>A0A250JFT2</accession>
<dbReference type="SUPFAM" id="SSF55166">
    <property type="entry name" value="Hedgehog/DD-peptidase"/>
    <property type="match status" value="1"/>
</dbReference>
<feature type="domain" description="Peptidase M15C" evidence="1">
    <location>
        <begin position="171"/>
        <end position="227"/>
    </location>
</feature>
<dbReference type="GO" id="GO:0008233">
    <property type="term" value="F:peptidase activity"/>
    <property type="evidence" value="ECO:0007669"/>
    <property type="project" value="InterPro"/>
</dbReference>